<evidence type="ECO:0000313" key="3">
    <source>
        <dbReference type="Proteomes" id="UP000464389"/>
    </source>
</evidence>
<name>A0A6P1V6U8_9ENTR</name>
<geneLocation type="plasmid" evidence="2">
    <name>unnamed2</name>
</geneLocation>
<organism evidence="2 3">
    <name type="scientific">Klebsiella michiganensis</name>
    <dbReference type="NCBI Taxonomy" id="1134687"/>
    <lineage>
        <taxon>Bacteria</taxon>
        <taxon>Pseudomonadati</taxon>
        <taxon>Pseudomonadota</taxon>
        <taxon>Gammaproteobacteria</taxon>
        <taxon>Enterobacterales</taxon>
        <taxon>Enterobacteriaceae</taxon>
        <taxon>Klebsiella/Raoultella group</taxon>
        <taxon>Klebsiella</taxon>
    </lineage>
</organism>
<protein>
    <submittedName>
        <fullName evidence="2">DUF2726 domain-containing protein</fullName>
    </submittedName>
</protein>
<dbReference type="Proteomes" id="UP000464389">
    <property type="component" value="Plasmid unnamed2"/>
</dbReference>
<feature type="domain" description="DUF2726" evidence="1">
    <location>
        <begin position="63"/>
        <end position="176"/>
    </location>
</feature>
<accession>A0A6P1V6U8</accession>
<proteinExistence type="predicted"/>
<dbReference type="Pfam" id="PF10881">
    <property type="entry name" value="DUF2726"/>
    <property type="match status" value="1"/>
</dbReference>
<dbReference type="RefSeq" id="WP_162122784.1">
    <property type="nucleotide sequence ID" value="NZ_CP048110.1"/>
</dbReference>
<keyword evidence="2" id="KW-0614">Plasmid</keyword>
<evidence type="ECO:0000313" key="2">
    <source>
        <dbReference type="EMBL" id="QHS50008.1"/>
    </source>
</evidence>
<gene>
    <name evidence="2" type="ORF">GW952_30790</name>
</gene>
<dbReference type="EMBL" id="CP048110">
    <property type="protein sequence ID" value="QHS50008.1"/>
    <property type="molecule type" value="Genomic_DNA"/>
</dbReference>
<evidence type="ECO:0000259" key="1">
    <source>
        <dbReference type="Pfam" id="PF10881"/>
    </source>
</evidence>
<dbReference type="AlphaFoldDB" id="A0A6P1V6U8"/>
<sequence>MDIIMCFVMVAAVGVALVFLPGVIQRASQPAPPFIRALLNAGIRPGEREKILASGAYWRSQYNLMTPREVRFMQDLFVQVDMRRWHLCPRVRVADIVELSAAVRPRTKMWWRLFNMVSQWHCDVVVVDKQTFRIVAAIELDDTSHLKKHRVRRDIILEEVMRQADIPLLRDRDSQVLIQSVCRFLDEKAGNDKAENEDVGERH</sequence>
<reference evidence="2 3" key="1">
    <citation type="submission" date="2020-01" db="EMBL/GenBank/DDBJ databases">
        <title>Bactrocera dorsalis gut bacteria genome.</title>
        <authorList>
            <person name="Zhang H."/>
            <person name="Cai Z."/>
        </authorList>
    </citation>
    <scope>NUCLEOTIDE SEQUENCE [LARGE SCALE GENOMIC DNA]</scope>
    <source>
        <strain evidence="2 3">BD177</strain>
        <plasmid evidence="2 3">unnamed2</plasmid>
    </source>
</reference>
<dbReference type="InterPro" id="IPR024402">
    <property type="entry name" value="DUF2726"/>
</dbReference>